<evidence type="ECO:0000313" key="2">
    <source>
        <dbReference type="Proteomes" id="UP000190080"/>
    </source>
</evidence>
<evidence type="ECO:0000313" key="1">
    <source>
        <dbReference type="EMBL" id="OPJ59774.1"/>
    </source>
</evidence>
<gene>
    <name evidence="1" type="ORF">CLORY_31190</name>
</gene>
<protein>
    <recommendedName>
        <fullName evidence="3">PD-(D/E)XK nuclease family transposase</fullName>
    </recommendedName>
</protein>
<dbReference type="STRING" id="1450648.CLORY_31190"/>
<comment type="caution">
    <text evidence="1">The sequence shown here is derived from an EMBL/GenBank/DDBJ whole genome shotgun (WGS) entry which is preliminary data.</text>
</comment>
<dbReference type="OrthoDB" id="1766002at2"/>
<sequence>MDNKWRNEHIKLDEILKSLFTSSNKVMLDFINNAFNEEYTYDTELVFENNEFPTCGFDMIRADMIIKVLGKKQVVYHVEFQTKKDADMAIRMFEYGFHKAKKEAEHQKNTEELYFPKQLVIYIEENNSIEDELNLLVVFPDGTEADYNVPVIKNWEYDARKLIENKLYVLLPLQILKYRKKLEIIKSGNSADKKEQLRELLNEAKKTAFVVAKEAGRLVDTNKLYDSDFDKLLSSVENLMEYLNRKYLNDENVRNEVRKMVKTLYDPLVEKRALERKAVEIAKNLLDMGMETENIAKATGLDLKKIIEIKKCIDSK</sequence>
<organism evidence="1 2">
    <name type="scientific">Clostridium oryzae</name>
    <dbReference type="NCBI Taxonomy" id="1450648"/>
    <lineage>
        <taxon>Bacteria</taxon>
        <taxon>Bacillati</taxon>
        <taxon>Bacillota</taxon>
        <taxon>Clostridia</taxon>
        <taxon>Eubacteriales</taxon>
        <taxon>Clostridiaceae</taxon>
        <taxon>Clostridium</taxon>
    </lineage>
</organism>
<reference evidence="1 2" key="1">
    <citation type="submission" date="2017-03" db="EMBL/GenBank/DDBJ databases">
        <title>Genome sequence of Clostridium oryzae DSM 28571.</title>
        <authorList>
            <person name="Poehlein A."/>
            <person name="Daniel R."/>
        </authorList>
    </citation>
    <scope>NUCLEOTIDE SEQUENCE [LARGE SCALE GENOMIC DNA]</scope>
    <source>
        <strain evidence="1 2">DSM 28571</strain>
    </source>
</reference>
<name>A0A1V4IIV6_9CLOT</name>
<proteinExistence type="predicted"/>
<evidence type="ECO:0008006" key="3">
    <source>
        <dbReference type="Google" id="ProtNLM"/>
    </source>
</evidence>
<dbReference type="EMBL" id="MZGV01000039">
    <property type="protein sequence ID" value="OPJ59774.1"/>
    <property type="molecule type" value="Genomic_DNA"/>
</dbReference>
<dbReference type="AlphaFoldDB" id="A0A1V4IIV6"/>
<dbReference type="RefSeq" id="WP_079426103.1">
    <property type="nucleotide sequence ID" value="NZ_MZGV01000039.1"/>
</dbReference>
<keyword evidence="2" id="KW-1185">Reference proteome</keyword>
<accession>A0A1V4IIV6</accession>
<dbReference type="Proteomes" id="UP000190080">
    <property type="component" value="Unassembled WGS sequence"/>
</dbReference>